<dbReference type="EC" id="1.1.1.-" evidence="3"/>
<dbReference type="SUPFAM" id="SSF51735">
    <property type="entry name" value="NAD(P)-binding Rossmann-fold domains"/>
    <property type="match status" value="1"/>
</dbReference>
<dbReference type="Pfam" id="PF13561">
    <property type="entry name" value="adh_short_C2"/>
    <property type="match status" value="1"/>
</dbReference>
<dbReference type="InterPro" id="IPR002347">
    <property type="entry name" value="SDR_fam"/>
</dbReference>
<evidence type="ECO:0000313" key="4">
    <source>
        <dbReference type="Proteomes" id="UP001596083"/>
    </source>
</evidence>
<dbReference type="NCBIfam" id="NF005559">
    <property type="entry name" value="PRK07231.1"/>
    <property type="match status" value="1"/>
</dbReference>
<keyword evidence="4" id="KW-1185">Reference proteome</keyword>
<dbReference type="EMBL" id="JBHSPB010000009">
    <property type="protein sequence ID" value="MFC5721743.1"/>
    <property type="molecule type" value="Genomic_DNA"/>
</dbReference>
<gene>
    <name evidence="3" type="ORF">ACFP1Z_16345</name>
</gene>
<comment type="caution">
    <text evidence="3">The sequence shown here is derived from an EMBL/GenBank/DDBJ whole genome shotgun (WGS) entry which is preliminary data.</text>
</comment>
<dbReference type="InterPro" id="IPR020904">
    <property type="entry name" value="Sc_DH/Rdtase_CS"/>
</dbReference>
<protein>
    <submittedName>
        <fullName evidence="3">SDR family NAD(P)-dependent oxidoreductase</fullName>
        <ecNumber evidence="3">1.1.1.-</ecNumber>
    </submittedName>
</protein>
<dbReference type="PRINTS" id="PR00080">
    <property type="entry name" value="SDRFAMILY"/>
</dbReference>
<dbReference type="GO" id="GO:0016491">
    <property type="term" value="F:oxidoreductase activity"/>
    <property type="evidence" value="ECO:0007669"/>
    <property type="project" value="UniProtKB-KW"/>
</dbReference>
<evidence type="ECO:0000256" key="1">
    <source>
        <dbReference type="ARBA" id="ARBA00006484"/>
    </source>
</evidence>
<proteinExistence type="inferred from homology"/>
<dbReference type="Gene3D" id="3.40.50.720">
    <property type="entry name" value="NAD(P)-binding Rossmann-like Domain"/>
    <property type="match status" value="1"/>
</dbReference>
<dbReference type="PANTHER" id="PTHR43180:SF66">
    <property type="entry name" value="SHORT-CHAIN DEHYDROGENASE_REDUCTASE FAMILY PROTEIN"/>
    <property type="match status" value="1"/>
</dbReference>
<organism evidence="3 4">
    <name type="scientific">Streptomyces gamaensis</name>
    <dbReference type="NCBI Taxonomy" id="1763542"/>
    <lineage>
        <taxon>Bacteria</taxon>
        <taxon>Bacillati</taxon>
        <taxon>Actinomycetota</taxon>
        <taxon>Actinomycetes</taxon>
        <taxon>Kitasatosporales</taxon>
        <taxon>Streptomycetaceae</taxon>
        <taxon>Streptomyces</taxon>
    </lineage>
</organism>
<evidence type="ECO:0000313" key="3">
    <source>
        <dbReference type="EMBL" id="MFC5721743.1"/>
    </source>
</evidence>
<dbReference type="PRINTS" id="PR00081">
    <property type="entry name" value="GDHRDH"/>
</dbReference>
<dbReference type="InterPro" id="IPR036291">
    <property type="entry name" value="NAD(P)-bd_dom_sf"/>
</dbReference>
<accession>A0ABW0Z3X0</accession>
<name>A0ABW0Z3X0_9ACTN</name>
<keyword evidence="2 3" id="KW-0560">Oxidoreductase</keyword>
<dbReference type="RefSeq" id="WP_390317089.1">
    <property type="nucleotide sequence ID" value="NZ_JBHSPB010000009.1"/>
</dbReference>
<sequence>MGKLEGRVVLITGAARGMGEQEARLFAAEGARVVLADVLDEQGEDVAKDIGAAALYVHLDVGEEAQWTAAVERALDAFGRLDGLVNNAGLLRQNTLLDTSTAEFVEVCRVNQLGTFLGMRTAAPLIADAGGGTIVNAASYAALSALERLTAYAASKAAVLGMTRVAALELGARGIRVNAMCPGVVDTPMLGGARGPEAAELYRRMLPLGRIGQPQEVARLALFLTSEDSSYVTGQPFVVDGGWRAGSMLRP</sequence>
<dbReference type="Proteomes" id="UP001596083">
    <property type="component" value="Unassembled WGS sequence"/>
</dbReference>
<dbReference type="PANTHER" id="PTHR43180">
    <property type="entry name" value="3-OXOACYL-(ACYL-CARRIER-PROTEIN) REDUCTASE (AFU_ORTHOLOGUE AFUA_6G11210)"/>
    <property type="match status" value="1"/>
</dbReference>
<dbReference type="PROSITE" id="PS00061">
    <property type="entry name" value="ADH_SHORT"/>
    <property type="match status" value="1"/>
</dbReference>
<reference evidence="4" key="1">
    <citation type="journal article" date="2019" name="Int. J. Syst. Evol. Microbiol.">
        <title>The Global Catalogue of Microorganisms (GCM) 10K type strain sequencing project: providing services to taxonomists for standard genome sequencing and annotation.</title>
        <authorList>
            <consortium name="The Broad Institute Genomics Platform"/>
            <consortium name="The Broad Institute Genome Sequencing Center for Infectious Disease"/>
            <person name="Wu L."/>
            <person name="Ma J."/>
        </authorList>
    </citation>
    <scope>NUCLEOTIDE SEQUENCE [LARGE SCALE GENOMIC DNA]</scope>
    <source>
        <strain evidence="4">CGMCC 4.7304</strain>
    </source>
</reference>
<evidence type="ECO:0000256" key="2">
    <source>
        <dbReference type="ARBA" id="ARBA00023002"/>
    </source>
</evidence>
<comment type="similarity">
    <text evidence="1">Belongs to the short-chain dehydrogenases/reductases (SDR) family.</text>
</comment>